<evidence type="ECO:0000256" key="8">
    <source>
        <dbReference type="SAM" id="SignalP"/>
    </source>
</evidence>
<reference evidence="10 11" key="1">
    <citation type="journal article" date="2023" name="Plants (Basel)">
        <title>Bridging the Gap: Combining Genomics and Transcriptomics Approaches to Understand Stylosanthes scabra, an Orphan Legume from the Brazilian Caatinga.</title>
        <authorList>
            <person name="Ferreira-Neto J.R.C."/>
            <person name="da Silva M.D."/>
            <person name="Binneck E."/>
            <person name="de Melo N.F."/>
            <person name="da Silva R.H."/>
            <person name="de Melo A.L.T.M."/>
            <person name="Pandolfi V."/>
            <person name="Bustamante F.O."/>
            <person name="Brasileiro-Vidal A.C."/>
            <person name="Benko-Iseppon A.M."/>
        </authorList>
    </citation>
    <scope>NUCLEOTIDE SEQUENCE [LARGE SCALE GENOMIC DNA]</scope>
    <source>
        <tissue evidence="10">Leaves</tissue>
    </source>
</reference>
<evidence type="ECO:0000256" key="2">
    <source>
        <dbReference type="ARBA" id="ARBA00007843"/>
    </source>
</evidence>
<protein>
    <recommendedName>
        <fullName evidence="9">FAS1 domain-containing protein</fullName>
    </recommendedName>
</protein>
<feature type="chain" id="PRO_5046708904" description="FAS1 domain-containing protein" evidence="8">
    <location>
        <begin position="24"/>
        <end position="201"/>
    </location>
</feature>
<evidence type="ECO:0000256" key="4">
    <source>
        <dbReference type="ARBA" id="ARBA00022622"/>
    </source>
</evidence>
<keyword evidence="6" id="KW-0472">Membrane</keyword>
<dbReference type="InterPro" id="IPR033254">
    <property type="entry name" value="Plant_FLA"/>
</dbReference>
<evidence type="ECO:0000313" key="11">
    <source>
        <dbReference type="Proteomes" id="UP001341840"/>
    </source>
</evidence>
<dbReference type="PROSITE" id="PS51257">
    <property type="entry name" value="PROKAR_LIPOPROTEIN"/>
    <property type="match status" value="1"/>
</dbReference>
<dbReference type="Gene3D" id="2.30.180.10">
    <property type="entry name" value="FAS1 domain"/>
    <property type="match status" value="1"/>
</dbReference>
<keyword evidence="7" id="KW-0449">Lipoprotein</keyword>
<dbReference type="InterPro" id="IPR000782">
    <property type="entry name" value="FAS1_domain"/>
</dbReference>
<dbReference type="InterPro" id="IPR036378">
    <property type="entry name" value="FAS1_dom_sf"/>
</dbReference>
<comment type="subcellular location">
    <subcellularLocation>
        <location evidence="1">Cell membrane</location>
        <topology evidence="1">Lipid-anchor</topology>
        <topology evidence="1">GPI-anchor</topology>
    </subcellularLocation>
</comment>
<keyword evidence="5 8" id="KW-0732">Signal</keyword>
<comment type="similarity">
    <text evidence="2">Belongs to the fasciclin-like AGP family.</text>
</comment>
<dbReference type="Proteomes" id="UP001341840">
    <property type="component" value="Unassembled WGS sequence"/>
</dbReference>
<evidence type="ECO:0000256" key="7">
    <source>
        <dbReference type="ARBA" id="ARBA00023288"/>
    </source>
</evidence>
<comment type="caution">
    <text evidence="10">The sequence shown here is derived from an EMBL/GenBank/DDBJ whole genome shotgun (WGS) entry which is preliminary data.</text>
</comment>
<keyword evidence="3" id="KW-1003">Cell membrane</keyword>
<feature type="signal peptide" evidence="8">
    <location>
        <begin position="1"/>
        <end position="23"/>
    </location>
</feature>
<name>A0ABU6RLY7_9FABA</name>
<keyword evidence="11" id="KW-1185">Reference proteome</keyword>
<keyword evidence="4" id="KW-0336">GPI-anchor</keyword>
<evidence type="ECO:0000256" key="3">
    <source>
        <dbReference type="ARBA" id="ARBA00022475"/>
    </source>
</evidence>
<evidence type="ECO:0000256" key="5">
    <source>
        <dbReference type="ARBA" id="ARBA00022729"/>
    </source>
</evidence>
<dbReference type="PANTHER" id="PTHR32382:SF86">
    <property type="entry name" value="FASCICLIN-LIKE ARABINOGALACTAN PROTEIN-RELATED"/>
    <property type="match status" value="1"/>
</dbReference>
<evidence type="ECO:0000256" key="6">
    <source>
        <dbReference type="ARBA" id="ARBA00023136"/>
    </source>
</evidence>
<dbReference type="EMBL" id="JASCZI010030853">
    <property type="protein sequence ID" value="MED6125081.1"/>
    <property type="molecule type" value="Genomic_DNA"/>
</dbReference>
<dbReference type="PANTHER" id="PTHR32382">
    <property type="entry name" value="FASCICLIN-LIKE ARABINOGALACTAN PROTEIN"/>
    <property type="match status" value="1"/>
</dbReference>
<organism evidence="10 11">
    <name type="scientific">Stylosanthes scabra</name>
    <dbReference type="NCBI Taxonomy" id="79078"/>
    <lineage>
        <taxon>Eukaryota</taxon>
        <taxon>Viridiplantae</taxon>
        <taxon>Streptophyta</taxon>
        <taxon>Embryophyta</taxon>
        <taxon>Tracheophyta</taxon>
        <taxon>Spermatophyta</taxon>
        <taxon>Magnoliopsida</taxon>
        <taxon>eudicotyledons</taxon>
        <taxon>Gunneridae</taxon>
        <taxon>Pentapetalae</taxon>
        <taxon>rosids</taxon>
        <taxon>fabids</taxon>
        <taxon>Fabales</taxon>
        <taxon>Fabaceae</taxon>
        <taxon>Papilionoideae</taxon>
        <taxon>50 kb inversion clade</taxon>
        <taxon>dalbergioids sensu lato</taxon>
        <taxon>Dalbergieae</taxon>
        <taxon>Pterocarpus clade</taxon>
        <taxon>Stylosanthes</taxon>
    </lineage>
</organism>
<gene>
    <name evidence="10" type="ORF">PIB30_065123</name>
</gene>
<evidence type="ECO:0000256" key="1">
    <source>
        <dbReference type="ARBA" id="ARBA00004609"/>
    </source>
</evidence>
<keyword evidence="4" id="KW-0325">Glycoprotein</keyword>
<dbReference type="PROSITE" id="PS50213">
    <property type="entry name" value="FAS1"/>
    <property type="match status" value="1"/>
</dbReference>
<dbReference type="SUPFAM" id="SSF82153">
    <property type="entry name" value="FAS1 domain"/>
    <property type="match status" value="1"/>
</dbReference>
<dbReference type="Pfam" id="PF02469">
    <property type="entry name" value="Fasciclin"/>
    <property type="match status" value="1"/>
</dbReference>
<evidence type="ECO:0000313" key="10">
    <source>
        <dbReference type="EMBL" id="MED6125081.1"/>
    </source>
</evidence>
<evidence type="ECO:0000259" key="9">
    <source>
        <dbReference type="PROSITE" id="PS50213"/>
    </source>
</evidence>
<feature type="domain" description="FAS1" evidence="9">
    <location>
        <begin position="23"/>
        <end position="160"/>
    </location>
</feature>
<accession>A0ABU6RLY7</accession>
<proteinExistence type="inferred from homology"/>
<sequence>MGLRITSVLCLALFLAFSSCIHGLDINTAVSKYPEFSTFSSYLTQSKLVDQINGEKAITVLALGDDAASSFSGKPEDYVKLVLENHVITNYQDEKNLFSVVGSHEKLPTLSSSGIFVNLINDGEVAFSAVDEKDKYESKLVRTVETQPGTVSILEVNKPIVSDDAAAAATGDGKKVGGGSRAETGLFVGIFIALVSILTSL</sequence>